<feature type="transmembrane region" description="Helical" evidence="6">
    <location>
        <begin position="61"/>
        <end position="78"/>
    </location>
</feature>
<sequence>MMLSGVSGTLMLSAIKHLAEDLHPLQIAFFRCVVGFIVLAPMLWQIGGVRAMRTRHIGLHALRGLLNAGAMLCFFWAVSITPLAMISAINFTAPLFATLLAILILGERVGIRRWAGLVIGFAGTLVIVRPGFEAVSPGAILALVSSLVWAGAMIVIKRLTHEESPLVITLYASIFVGLFALIPAIAVWQWPTGWQWGWLALIGVFGSAVQYFLTRAFSLADTTLVLPFDFLKLVWASIAGLFLFQEVPDIWTWIGGSVIFASSFYIAYRERRRGVPPRPRVPDTPAS</sequence>
<organism evidence="8 9">
    <name type="scientific">Futiania mangrovi</name>
    <dbReference type="NCBI Taxonomy" id="2959716"/>
    <lineage>
        <taxon>Bacteria</taxon>
        <taxon>Pseudomonadati</taxon>
        <taxon>Pseudomonadota</taxon>
        <taxon>Alphaproteobacteria</taxon>
        <taxon>Futianiales</taxon>
        <taxon>Futianiaceae</taxon>
        <taxon>Futiania</taxon>
    </lineage>
</organism>
<protein>
    <submittedName>
        <fullName evidence="8">DMT family transporter</fullName>
    </submittedName>
</protein>
<evidence type="ECO:0000256" key="1">
    <source>
        <dbReference type="ARBA" id="ARBA00004141"/>
    </source>
</evidence>
<feature type="domain" description="EamA" evidence="7">
    <location>
        <begin position="137"/>
        <end position="266"/>
    </location>
</feature>
<feature type="transmembrane region" description="Helical" evidence="6">
    <location>
        <begin position="225"/>
        <end position="244"/>
    </location>
</feature>
<dbReference type="Proteomes" id="UP001055804">
    <property type="component" value="Unassembled WGS sequence"/>
</dbReference>
<evidence type="ECO:0000256" key="5">
    <source>
        <dbReference type="ARBA" id="ARBA00023136"/>
    </source>
</evidence>
<dbReference type="InterPro" id="IPR037185">
    <property type="entry name" value="EmrE-like"/>
</dbReference>
<feature type="transmembrane region" description="Helical" evidence="6">
    <location>
        <begin position="114"/>
        <end position="132"/>
    </location>
</feature>
<reference evidence="8" key="1">
    <citation type="submission" date="2022-06" db="EMBL/GenBank/DDBJ databases">
        <title>Isolation and Genomics of Futiania mangrovii gen. nov., sp. nov., a Rare and Metabolically-versatile member in the Class Alphaproteobacteria.</title>
        <authorList>
            <person name="Liu L."/>
            <person name="Huang W.-C."/>
            <person name="Pan J."/>
            <person name="Li J."/>
            <person name="Huang Y."/>
            <person name="Du H."/>
            <person name="Liu Y."/>
            <person name="Li M."/>
        </authorList>
    </citation>
    <scope>NUCLEOTIDE SEQUENCE</scope>
    <source>
        <strain evidence="8">FT118</strain>
    </source>
</reference>
<evidence type="ECO:0000256" key="4">
    <source>
        <dbReference type="ARBA" id="ARBA00022989"/>
    </source>
</evidence>
<comment type="subcellular location">
    <subcellularLocation>
        <location evidence="1">Membrane</location>
        <topology evidence="1">Multi-pass membrane protein</topology>
    </subcellularLocation>
</comment>
<accession>A0A9J6PA39</accession>
<name>A0A9J6PA39_9PROT</name>
<keyword evidence="3 6" id="KW-0812">Transmembrane</keyword>
<dbReference type="PANTHER" id="PTHR22911">
    <property type="entry name" value="ACYL-MALONYL CONDENSING ENZYME-RELATED"/>
    <property type="match status" value="1"/>
</dbReference>
<keyword evidence="9" id="KW-1185">Reference proteome</keyword>
<feature type="transmembrane region" description="Helical" evidence="6">
    <location>
        <begin position="138"/>
        <end position="156"/>
    </location>
</feature>
<dbReference type="InterPro" id="IPR000620">
    <property type="entry name" value="EamA_dom"/>
</dbReference>
<dbReference type="AlphaFoldDB" id="A0A9J6PA39"/>
<comment type="similarity">
    <text evidence="2">Belongs to the drug/metabolite transporter (DMT) superfamily. 10 TMS drug/metabolite exporter (DME) (TC 2.A.7.3) family.</text>
</comment>
<gene>
    <name evidence="8" type="ORF">NJQ99_10810</name>
</gene>
<feature type="transmembrane region" description="Helical" evidence="6">
    <location>
        <begin position="84"/>
        <end position="105"/>
    </location>
</feature>
<keyword evidence="5 6" id="KW-0472">Membrane</keyword>
<feature type="transmembrane region" description="Helical" evidence="6">
    <location>
        <begin position="28"/>
        <end position="49"/>
    </location>
</feature>
<feature type="domain" description="EamA" evidence="7">
    <location>
        <begin position="2"/>
        <end position="128"/>
    </location>
</feature>
<evidence type="ECO:0000259" key="7">
    <source>
        <dbReference type="Pfam" id="PF00892"/>
    </source>
</evidence>
<evidence type="ECO:0000313" key="9">
    <source>
        <dbReference type="Proteomes" id="UP001055804"/>
    </source>
</evidence>
<evidence type="ECO:0000313" key="8">
    <source>
        <dbReference type="EMBL" id="MCP1336900.1"/>
    </source>
</evidence>
<dbReference type="Gene3D" id="1.10.3730.20">
    <property type="match status" value="1"/>
</dbReference>
<dbReference type="GO" id="GO:0016020">
    <property type="term" value="C:membrane"/>
    <property type="evidence" value="ECO:0007669"/>
    <property type="project" value="UniProtKB-SubCell"/>
</dbReference>
<keyword evidence="4 6" id="KW-1133">Transmembrane helix</keyword>
<comment type="caution">
    <text evidence="8">The sequence shown here is derived from an EMBL/GenBank/DDBJ whole genome shotgun (WGS) entry which is preliminary data.</text>
</comment>
<dbReference type="Pfam" id="PF00892">
    <property type="entry name" value="EamA"/>
    <property type="match status" value="2"/>
</dbReference>
<proteinExistence type="inferred from homology"/>
<feature type="transmembrane region" description="Helical" evidence="6">
    <location>
        <begin position="250"/>
        <end position="268"/>
    </location>
</feature>
<dbReference type="SUPFAM" id="SSF103481">
    <property type="entry name" value="Multidrug resistance efflux transporter EmrE"/>
    <property type="match status" value="2"/>
</dbReference>
<evidence type="ECO:0000256" key="3">
    <source>
        <dbReference type="ARBA" id="ARBA00022692"/>
    </source>
</evidence>
<dbReference type="EMBL" id="JAMZFT010000002">
    <property type="protein sequence ID" value="MCP1336900.1"/>
    <property type="molecule type" value="Genomic_DNA"/>
</dbReference>
<evidence type="ECO:0000256" key="6">
    <source>
        <dbReference type="SAM" id="Phobius"/>
    </source>
</evidence>
<dbReference type="PANTHER" id="PTHR22911:SF6">
    <property type="entry name" value="SOLUTE CARRIER FAMILY 35 MEMBER G1"/>
    <property type="match status" value="1"/>
</dbReference>
<feature type="transmembrane region" description="Helical" evidence="6">
    <location>
        <begin position="168"/>
        <end position="190"/>
    </location>
</feature>
<feature type="transmembrane region" description="Helical" evidence="6">
    <location>
        <begin position="196"/>
        <end position="213"/>
    </location>
</feature>
<evidence type="ECO:0000256" key="2">
    <source>
        <dbReference type="ARBA" id="ARBA00009853"/>
    </source>
</evidence>